<dbReference type="SUPFAM" id="SSF81321">
    <property type="entry name" value="Family A G protein-coupled receptor-like"/>
    <property type="match status" value="1"/>
</dbReference>
<feature type="transmembrane region" description="Helical" evidence="1">
    <location>
        <begin position="189"/>
        <end position="209"/>
    </location>
</feature>
<dbReference type="Gene3D" id="1.20.1070.10">
    <property type="entry name" value="Rhodopsin 7-helix transmembrane proteins"/>
    <property type="match status" value="1"/>
</dbReference>
<evidence type="ECO:0000313" key="3">
    <source>
        <dbReference type="Proteomes" id="UP001176961"/>
    </source>
</evidence>
<feature type="transmembrane region" description="Helical" evidence="1">
    <location>
        <begin position="96"/>
        <end position="119"/>
    </location>
</feature>
<keyword evidence="1" id="KW-0472">Membrane</keyword>
<keyword evidence="3" id="KW-1185">Reference proteome</keyword>
<keyword evidence="1" id="KW-0812">Transmembrane</keyword>
<proteinExistence type="predicted"/>
<evidence type="ECO:0000313" key="2">
    <source>
        <dbReference type="EMBL" id="CAJ0604345.1"/>
    </source>
</evidence>
<keyword evidence="1" id="KW-1133">Transmembrane helix</keyword>
<feature type="transmembrane region" description="Helical" evidence="1">
    <location>
        <begin position="221"/>
        <end position="243"/>
    </location>
</feature>
<organism evidence="2 3">
    <name type="scientific">Cylicocyclus nassatus</name>
    <name type="common">Nematode worm</name>
    <dbReference type="NCBI Taxonomy" id="53992"/>
    <lineage>
        <taxon>Eukaryota</taxon>
        <taxon>Metazoa</taxon>
        <taxon>Ecdysozoa</taxon>
        <taxon>Nematoda</taxon>
        <taxon>Chromadorea</taxon>
        <taxon>Rhabditida</taxon>
        <taxon>Rhabditina</taxon>
        <taxon>Rhabditomorpha</taxon>
        <taxon>Strongyloidea</taxon>
        <taxon>Strongylidae</taxon>
        <taxon>Cylicocyclus</taxon>
    </lineage>
</organism>
<feature type="transmembrane region" description="Helical" evidence="1">
    <location>
        <begin position="25"/>
        <end position="46"/>
    </location>
</feature>
<name>A0AA36H596_CYLNA</name>
<dbReference type="AlphaFoldDB" id="A0AA36H596"/>
<dbReference type="Proteomes" id="UP001176961">
    <property type="component" value="Unassembled WGS sequence"/>
</dbReference>
<sequence>MLNSTSDIDTNKFSGFYGLNRMYVALYYTFLSVASIMLNLLFLYGIRDLCGWDSRFSFTLLFFASVISILRFVVQLVACLLAIIDLDWIRYQTLWIAFGSAAYASYFTAVILSMCITFNRLIYTVFPAETIYIDKKITKIIIGALILCFASEVVLLNTRIMSSRWIPQYMVFAENTWIEENKFPEVNTLSNYVVGIFNLVAYALIFALLTKRRLFTLRRNGEIRMTLQVLIMILCELFFFIYWEHFEMEAYGPLDLILAETSSLLYFDIFALPYLILNENVHQRLKWKRNNVVDCTVGNTMQEESRNGVRWAKRPKTSA</sequence>
<gene>
    <name evidence="2" type="ORF">CYNAS_LOCUS16328</name>
</gene>
<protein>
    <submittedName>
        <fullName evidence="2">Uncharacterized protein</fullName>
    </submittedName>
</protein>
<feature type="transmembrane region" description="Helical" evidence="1">
    <location>
        <begin position="263"/>
        <end position="281"/>
    </location>
</feature>
<feature type="transmembrane region" description="Helical" evidence="1">
    <location>
        <begin position="58"/>
        <end position="84"/>
    </location>
</feature>
<feature type="transmembrane region" description="Helical" evidence="1">
    <location>
        <begin position="140"/>
        <end position="160"/>
    </location>
</feature>
<comment type="caution">
    <text evidence="2">The sequence shown here is derived from an EMBL/GenBank/DDBJ whole genome shotgun (WGS) entry which is preliminary data.</text>
</comment>
<dbReference type="EMBL" id="CATQJL010000305">
    <property type="protein sequence ID" value="CAJ0604345.1"/>
    <property type="molecule type" value="Genomic_DNA"/>
</dbReference>
<accession>A0AA36H596</accession>
<evidence type="ECO:0000256" key="1">
    <source>
        <dbReference type="SAM" id="Phobius"/>
    </source>
</evidence>
<reference evidence="2" key="1">
    <citation type="submission" date="2023-07" db="EMBL/GenBank/DDBJ databases">
        <authorList>
            <consortium name="CYATHOMIX"/>
        </authorList>
    </citation>
    <scope>NUCLEOTIDE SEQUENCE</scope>
    <source>
        <strain evidence="2">N/A</strain>
    </source>
</reference>